<organism evidence="1 2">
    <name type="scientific">Flavobacterium okayamense</name>
    <dbReference type="NCBI Taxonomy" id="2830782"/>
    <lineage>
        <taxon>Bacteria</taxon>
        <taxon>Pseudomonadati</taxon>
        <taxon>Bacteroidota</taxon>
        <taxon>Flavobacteriia</taxon>
        <taxon>Flavobacteriales</taxon>
        <taxon>Flavobacteriaceae</taxon>
        <taxon>Flavobacterium</taxon>
    </lineage>
</organism>
<dbReference type="Proteomes" id="UP000825258">
    <property type="component" value="Chromosome"/>
</dbReference>
<name>A0ABN6I0N4_9FLAO</name>
<evidence type="ECO:0008006" key="3">
    <source>
        <dbReference type="Google" id="ProtNLM"/>
    </source>
</evidence>
<dbReference type="RefSeq" id="WP_221257805.1">
    <property type="nucleotide sequence ID" value="NZ_AP024749.1"/>
</dbReference>
<proteinExistence type="predicted"/>
<dbReference type="EMBL" id="AP024749">
    <property type="protein sequence ID" value="BCY28691.1"/>
    <property type="molecule type" value="Genomic_DNA"/>
</dbReference>
<sequence length="177" mass="20650">MKKYLILIPIILISYNVIGQKKSSKLEIICNIQLTEKEKNTDSIITKTCIFKKYKTISVGTPDFKGRYFYEYELFKLSNGNYIKIQNSELFNNSSKIEKIINEKLKIEYESNMKISEISDCMKYINFRYYKINEMGISFDEFNNMAFHVEFGIPSSCLNVGGSLIIISTSEIEKFIK</sequence>
<accession>A0ABN6I0N4</accession>
<evidence type="ECO:0000313" key="1">
    <source>
        <dbReference type="EMBL" id="BCY28691.1"/>
    </source>
</evidence>
<gene>
    <name evidence="1" type="ORF">KK2020170_15590</name>
</gene>
<protein>
    <recommendedName>
        <fullName evidence="3">DUF4163 domain-containing protein</fullName>
    </recommendedName>
</protein>
<keyword evidence="2" id="KW-1185">Reference proteome</keyword>
<evidence type="ECO:0000313" key="2">
    <source>
        <dbReference type="Proteomes" id="UP000825258"/>
    </source>
</evidence>
<reference evidence="1 2" key="1">
    <citation type="submission" date="2021-06" db="EMBL/GenBank/DDBJ databases">
        <title>Whole genome sequences of Flavobacterium sp. KK2020170 and assembly.</title>
        <authorList>
            <person name="Kitahara K."/>
            <person name="Miyoshi S."/>
            <person name="Uesaka K."/>
        </authorList>
    </citation>
    <scope>NUCLEOTIDE SEQUENCE [LARGE SCALE GENOMIC DNA]</scope>
    <source>
        <strain evidence="1 2">KK2020170</strain>
    </source>
</reference>